<accession>A0A225NKG3</accession>
<dbReference type="EMBL" id="AQQR01000003">
    <property type="protein sequence ID" value="OWU74695.1"/>
    <property type="molecule type" value="Genomic_DNA"/>
</dbReference>
<name>A0A225NKG3_9RHOB</name>
<feature type="region of interest" description="Disordered" evidence="1">
    <location>
        <begin position="37"/>
        <end position="62"/>
    </location>
</feature>
<comment type="caution">
    <text evidence="2">The sequence shown here is derived from an EMBL/GenBank/DDBJ whole genome shotgun (WGS) entry which is preliminary data.</text>
</comment>
<sequence>MAGSDMARASFVPFPLVWSFTEALAKVKAFRAKASRRSKEACAPGLRDRQGLSRSDPVGQQL</sequence>
<keyword evidence="3" id="KW-1185">Reference proteome</keyword>
<evidence type="ECO:0000313" key="3">
    <source>
        <dbReference type="Proteomes" id="UP000215377"/>
    </source>
</evidence>
<gene>
    <name evidence="2" type="ORF">ATO3_08700</name>
</gene>
<reference evidence="2 3" key="1">
    <citation type="submission" date="2013-04" db="EMBL/GenBank/DDBJ databases">
        <title>Oceanicola sp. 22II1-22F33 Genome Sequencing.</title>
        <authorList>
            <person name="Lai Q."/>
            <person name="Li G."/>
            <person name="Shao Z."/>
        </authorList>
    </citation>
    <scope>NUCLEOTIDE SEQUENCE [LARGE SCALE GENOMIC DNA]</scope>
    <source>
        <strain evidence="2 3">22II1-22F33</strain>
    </source>
</reference>
<protein>
    <submittedName>
        <fullName evidence="2">Uncharacterized protein</fullName>
    </submittedName>
</protein>
<dbReference type="AlphaFoldDB" id="A0A225NKG3"/>
<evidence type="ECO:0000256" key="1">
    <source>
        <dbReference type="SAM" id="MobiDB-lite"/>
    </source>
</evidence>
<organism evidence="2 3">
    <name type="scientific">Marinibacterium profundimaris</name>
    <dbReference type="NCBI Taxonomy" id="1679460"/>
    <lineage>
        <taxon>Bacteria</taxon>
        <taxon>Pseudomonadati</taxon>
        <taxon>Pseudomonadota</taxon>
        <taxon>Alphaproteobacteria</taxon>
        <taxon>Rhodobacterales</taxon>
        <taxon>Paracoccaceae</taxon>
        <taxon>Marinibacterium</taxon>
    </lineage>
</organism>
<dbReference type="Proteomes" id="UP000215377">
    <property type="component" value="Unassembled WGS sequence"/>
</dbReference>
<evidence type="ECO:0000313" key="2">
    <source>
        <dbReference type="EMBL" id="OWU74695.1"/>
    </source>
</evidence>
<proteinExistence type="predicted"/>